<dbReference type="SUPFAM" id="SSF54928">
    <property type="entry name" value="RNA-binding domain, RBD"/>
    <property type="match status" value="2"/>
</dbReference>
<dbReference type="GO" id="GO:0003723">
    <property type="term" value="F:RNA binding"/>
    <property type="evidence" value="ECO:0007669"/>
    <property type="project" value="UniProtKB-UniRule"/>
</dbReference>
<gene>
    <name evidence="4" type="ORF">RFI_09014</name>
</gene>
<dbReference type="EMBL" id="ASPP01006852">
    <property type="protein sequence ID" value="ETO28118.1"/>
    <property type="molecule type" value="Genomic_DNA"/>
</dbReference>
<dbReference type="AlphaFoldDB" id="X6NQC1"/>
<keyword evidence="5" id="KW-1185">Reference proteome</keyword>
<feature type="compositionally biased region" description="Low complexity" evidence="2">
    <location>
        <begin position="351"/>
        <end position="399"/>
    </location>
</feature>
<dbReference type="InterPro" id="IPR012677">
    <property type="entry name" value="Nucleotide-bd_a/b_plait_sf"/>
</dbReference>
<feature type="region of interest" description="Disordered" evidence="2">
    <location>
        <begin position="351"/>
        <end position="407"/>
    </location>
</feature>
<feature type="non-terminal residue" evidence="4">
    <location>
        <position position="1"/>
    </location>
</feature>
<dbReference type="Gene3D" id="3.30.70.330">
    <property type="match status" value="3"/>
</dbReference>
<dbReference type="PANTHER" id="PTHR48038">
    <property type="entry name" value="RIBONUCLEOPROTEIN RB97D"/>
    <property type="match status" value="1"/>
</dbReference>
<dbReference type="OrthoDB" id="439808at2759"/>
<feature type="compositionally biased region" description="Basic residues" evidence="2">
    <location>
        <begin position="191"/>
        <end position="206"/>
    </location>
</feature>
<dbReference type="PROSITE" id="PS50102">
    <property type="entry name" value="RRM"/>
    <property type="match status" value="3"/>
</dbReference>
<feature type="domain" description="RRM" evidence="3">
    <location>
        <begin position="1"/>
        <end position="65"/>
    </location>
</feature>
<dbReference type="PANTHER" id="PTHR48038:SF1">
    <property type="entry name" value="RIBONUCLEOPROTEIN RB97D"/>
    <property type="match status" value="1"/>
</dbReference>
<proteinExistence type="predicted"/>
<dbReference type="CDD" id="cd00590">
    <property type="entry name" value="RRM_SF"/>
    <property type="match status" value="3"/>
</dbReference>
<reference evidence="4 5" key="1">
    <citation type="journal article" date="2013" name="Curr. Biol.">
        <title>The Genome of the Foraminiferan Reticulomyxa filosa.</title>
        <authorList>
            <person name="Glockner G."/>
            <person name="Hulsmann N."/>
            <person name="Schleicher M."/>
            <person name="Noegel A.A."/>
            <person name="Eichinger L."/>
            <person name="Gallinger C."/>
            <person name="Pawlowski J."/>
            <person name="Sierra R."/>
            <person name="Euteneuer U."/>
            <person name="Pillet L."/>
            <person name="Moustafa A."/>
            <person name="Platzer M."/>
            <person name="Groth M."/>
            <person name="Szafranski K."/>
            <person name="Schliwa M."/>
        </authorList>
    </citation>
    <scope>NUCLEOTIDE SEQUENCE [LARGE SCALE GENOMIC DNA]</scope>
</reference>
<dbReference type="InterPro" id="IPR035979">
    <property type="entry name" value="RBD_domain_sf"/>
</dbReference>
<name>X6NQC1_RETFI</name>
<evidence type="ECO:0000256" key="2">
    <source>
        <dbReference type="SAM" id="MobiDB-lite"/>
    </source>
</evidence>
<feature type="domain" description="RRM" evidence="3">
    <location>
        <begin position="94"/>
        <end position="175"/>
    </location>
</feature>
<comment type="caution">
    <text evidence="4">The sequence shown here is derived from an EMBL/GenBank/DDBJ whole genome shotgun (WGS) entry which is preliminary data.</text>
</comment>
<sequence>EQMAEIFSKFGAVENVDIKRDKVTKNNLGYGFVTFKSREEAEKAKRNMHGMEIGGRTIRIGWAQKNTNLFVKAFLFVCLFAKGGGVEGCKLYLLRTVVGDLDSRIDAEHLKTIFKQFGPIYNDDTFVKNNGYGFVKFKHRTHAEKAKATLDGKFLTIPGTDQQTQRPIRIGWGDANTQRNCVHVQFDSTHVTHHTGNSKKKKKKRGTQMDLKESDFREVFQRFGRVVKVSLPRFSDRKLKGYGFIHFEENDDGEEAAARAITTLSYGAINNVVMQCNFGKRQNQRHKHFGKHFHPHQMDDEFDEIGESQHSQNDMLSNEKSSNANIIGDSYVYMNNLKHQHQQHQLQQQLQQQLQHQQQHQHQLQQQHQHQHQLQQHQHQLSRIEASNNNSNSSRNANITLAVDYTT</sequence>
<evidence type="ECO:0000313" key="4">
    <source>
        <dbReference type="EMBL" id="ETO28118.1"/>
    </source>
</evidence>
<dbReference type="Pfam" id="PF00076">
    <property type="entry name" value="RRM_1"/>
    <property type="match status" value="3"/>
</dbReference>
<protein>
    <recommendedName>
        <fullName evidence="3">RRM domain-containing protein</fullName>
    </recommendedName>
</protein>
<accession>X6NQC1</accession>
<dbReference type="SMART" id="SM00360">
    <property type="entry name" value="RRM"/>
    <property type="match status" value="3"/>
</dbReference>
<dbReference type="Proteomes" id="UP000023152">
    <property type="component" value="Unassembled WGS sequence"/>
</dbReference>
<keyword evidence="1" id="KW-0694">RNA-binding</keyword>
<dbReference type="InterPro" id="IPR000504">
    <property type="entry name" value="RRM_dom"/>
</dbReference>
<organism evidence="4 5">
    <name type="scientific">Reticulomyxa filosa</name>
    <dbReference type="NCBI Taxonomy" id="46433"/>
    <lineage>
        <taxon>Eukaryota</taxon>
        <taxon>Sar</taxon>
        <taxon>Rhizaria</taxon>
        <taxon>Retaria</taxon>
        <taxon>Foraminifera</taxon>
        <taxon>Monothalamids</taxon>
        <taxon>Reticulomyxidae</taxon>
        <taxon>Reticulomyxa</taxon>
    </lineage>
</organism>
<evidence type="ECO:0000256" key="1">
    <source>
        <dbReference type="PROSITE-ProRule" id="PRU00176"/>
    </source>
</evidence>
<evidence type="ECO:0000259" key="3">
    <source>
        <dbReference type="PROSITE" id="PS50102"/>
    </source>
</evidence>
<feature type="domain" description="RRM" evidence="3">
    <location>
        <begin position="191"/>
        <end position="281"/>
    </location>
</feature>
<evidence type="ECO:0000313" key="5">
    <source>
        <dbReference type="Proteomes" id="UP000023152"/>
    </source>
</evidence>
<feature type="region of interest" description="Disordered" evidence="2">
    <location>
        <begin position="189"/>
        <end position="210"/>
    </location>
</feature>